<evidence type="ECO:0000256" key="4">
    <source>
        <dbReference type="SAM" id="SignalP"/>
    </source>
</evidence>
<dbReference type="InterPro" id="IPR006061">
    <property type="entry name" value="SBP_1_CS"/>
</dbReference>
<dbReference type="GO" id="GO:1901982">
    <property type="term" value="F:maltose binding"/>
    <property type="evidence" value="ECO:0007669"/>
    <property type="project" value="TreeGrafter"/>
</dbReference>
<evidence type="ECO:0000313" key="6">
    <source>
        <dbReference type="Proteomes" id="UP000541535"/>
    </source>
</evidence>
<dbReference type="GO" id="GO:0055052">
    <property type="term" value="C:ATP-binding cassette (ABC) transporter complex, substrate-binding subunit-containing"/>
    <property type="evidence" value="ECO:0007669"/>
    <property type="project" value="TreeGrafter"/>
</dbReference>
<organism evidence="5 6">
    <name type="scientific">Pseudoduganella violacea</name>
    <dbReference type="NCBI Taxonomy" id="1715466"/>
    <lineage>
        <taxon>Bacteria</taxon>
        <taxon>Pseudomonadati</taxon>
        <taxon>Pseudomonadota</taxon>
        <taxon>Betaproteobacteria</taxon>
        <taxon>Burkholderiales</taxon>
        <taxon>Oxalobacteraceae</taxon>
        <taxon>Telluria group</taxon>
        <taxon>Pseudoduganella</taxon>
    </lineage>
</organism>
<evidence type="ECO:0000256" key="1">
    <source>
        <dbReference type="ARBA" id="ARBA00008520"/>
    </source>
</evidence>
<proteinExistence type="inferred from homology"/>
<dbReference type="GO" id="GO:0042956">
    <property type="term" value="P:maltodextrin transmembrane transport"/>
    <property type="evidence" value="ECO:0007669"/>
    <property type="project" value="TreeGrafter"/>
</dbReference>
<dbReference type="Proteomes" id="UP000541535">
    <property type="component" value="Unassembled WGS sequence"/>
</dbReference>
<feature type="chain" id="PRO_5031539467" evidence="4">
    <location>
        <begin position="30"/>
        <end position="412"/>
    </location>
</feature>
<dbReference type="InterPro" id="IPR006059">
    <property type="entry name" value="SBP"/>
</dbReference>
<evidence type="ECO:0000256" key="2">
    <source>
        <dbReference type="ARBA" id="ARBA00022448"/>
    </source>
</evidence>
<keyword evidence="2" id="KW-0813">Transport</keyword>
<dbReference type="GO" id="GO:0055085">
    <property type="term" value="P:transmembrane transport"/>
    <property type="evidence" value="ECO:0007669"/>
    <property type="project" value="InterPro"/>
</dbReference>
<sequence>MRSHFFKGLQGLTFSTLIGALLCAPAAHGVETVRVTVAHYSNGTAPYFRQMAEQFERANPGIRIKVEDVNWDSLLQKLQIDVAGGVNADISIIGTRWLPEMLQDDLVEPLDGYMDPAFRERFIGAFLTPGQAQGKTYGLPIAASVRGLFYNKQMLAKAGFPDGPATWSDVLQAARRIKQNGGYGFGLQGKEIETDVYWYYALWTHGGELLDAQGKPAFASPAAIRSAKLYQSLIGEGLTQPGVTSYSREDVQNLFKQGRLGMMISAPFVVKQLQKEVPRLQWGIVPIPTAGRAATFATTDSLILFKNSRVKRSAWKFMDFLFTKAPRVAFTSAEGFMPTTKEEAADPAFADPLTRTFVDMLPTARFTPTVQAWEDIAKSVSNAMQAVYLNRATPEQALGAAAAQAEQALKKN</sequence>
<dbReference type="PROSITE" id="PS01037">
    <property type="entry name" value="SBP_BACTERIAL_1"/>
    <property type="match status" value="1"/>
</dbReference>
<dbReference type="Pfam" id="PF01547">
    <property type="entry name" value="SBP_bac_1"/>
    <property type="match status" value="1"/>
</dbReference>
<keyword evidence="5" id="KW-0762">Sugar transport</keyword>
<dbReference type="PANTHER" id="PTHR30061">
    <property type="entry name" value="MALTOSE-BINDING PERIPLASMIC PROTEIN"/>
    <property type="match status" value="1"/>
</dbReference>
<keyword evidence="3 4" id="KW-0732">Signal</keyword>
<dbReference type="Gene3D" id="3.40.190.10">
    <property type="entry name" value="Periplasmic binding protein-like II"/>
    <property type="match status" value="2"/>
</dbReference>
<protein>
    <submittedName>
        <fullName evidence="5">Multiple sugar transport system substrate-binding protein</fullName>
    </submittedName>
</protein>
<dbReference type="EMBL" id="JACHXD010000001">
    <property type="protein sequence ID" value="MBB3117141.1"/>
    <property type="molecule type" value="Genomic_DNA"/>
</dbReference>
<feature type="signal peptide" evidence="4">
    <location>
        <begin position="1"/>
        <end position="29"/>
    </location>
</feature>
<name>A0A7W5FS47_9BURK</name>
<gene>
    <name evidence="5" type="ORF">FHS03_000160</name>
</gene>
<dbReference type="AlphaFoldDB" id="A0A7W5FS47"/>
<dbReference type="CDD" id="cd13585">
    <property type="entry name" value="PBP2_TMBP_like"/>
    <property type="match status" value="1"/>
</dbReference>
<dbReference type="SUPFAM" id="SSF53850">
    <property type="entry name" value="Periplasmic binding protein-like II"/>
    <property type="match status" value="1"/>
</dbReference>
<dbReference type="GO" id="GO:0015768">
    <property type="term" value="P:maltose transport"/>
    <property type="evidence" value="ECO:0007669"/>
    <property type="project" value="TreeGrafter"/>
</dbReference>
<comment type="caution">
    <text evidence="5">The sequence shown here is derived from an EMBL/GenBank/DDBJ whole genome shotgun (WGS) entry which is preliminary data.</text>
</comment>
<dbReference type="PANTHER" id="PTHR30061:SF50">
    <property type="entry name" value="MALTOSE_MALTODEXTRIN-BINDING PERIPLASMIC PROTEIN"/>
    <property type="match status" value="1"/>
</dbReference>
<accession>A0A7W5FS47</accession>
<evidence type="ECO:0000313" key="5">
    <source>
        <dbReference type="EMBL" id="MBB3117141.1"/>
    </source>
</evidence>
<reference evidence="5 6" key="1">
    <citation type="submission" date="2020-08" db="EMBL/GenBank/DDBJ databases">
        <title>Genomic Encyclopedia of Type Strains, Phase III (KMG-III): the genomes of soil and plant-associated and newly described type strains.</title>
        <authorList>
            <person name="Whitman W."/>
        </authorList>
    </citation>
    <scope>NUCLEOTIDE SEQUENCE [LARGE SCALE GENOMIC DNA]</scope>
    <source>
        <strain evidence="5 6">CECT 8897</strain>
    </source>
</reference>
<comment type="similarity">
    <text evidence="1">Belongs to the bacterial solute-binding protein 1 family.</text>
</comment>
<evidence type="ECO:0000256" key="3">
    <source>
        <dbReference type="ARBA" id="ARBA00022729"/>
    </source>
</evidence>
<dbReference type="RefSeq" id="WP_183439135.1">
    <property type="nucleotide sequence ID" value="NZ_JACHXD010000001.1"/>
</dbReference>
<keyword evidence="6" id="KW-1185">Reference proteome</keyword>